<keyword evidence="2" id="KW-1185">Reference proteome</keyword>
<protein>
    <submittedName>
        <fullName evidence="1">Uncharacterized protein</fullName>
    </submittedName>
</protein>
<proteinExistence type="predicted"/>
<comment type="caution">
    <text evidence="1">The sequence shown here is derived from an EMBL/GenBank/DDBJ whole genome shotgun (WGS) entry which is preliminary data.</text>
</comment>
<dbReference type="AlphaFoldDB" id="A0A317VAA1"/>
<sequence>MGISRLASPALQEIPALGSFSHTLQSTLPPPPVRLLPSQQAAICPAELWRPARWGIGHRSSPETVGRLFLISPVTGEGKRLLHVGQESLSFSTMTRYPVSSSR</sequence>
<reference evidence="1" key="1">
    <citation type="submission" date="2016-12" db="EMBL/GenBank/DDBJ databases">
        <title>The genomes of Aspergillus section Nigri reveals drivers in fungal speciation.</title>
        <authorList>
            <consortium name="DOE Joint Genome Institute"/>
            <person name="Vesth T.C."/>
            <person name="Nybo J."/>
            <person name="Theobald S."/>
            <person name="Brandl J."/>
            <person name="Frisvad J.C."/>
            <person name="Nielsen K.F."/>
            <person name="Lyhne E.K."/>
            <person name="Kogle M.E."/>
            <person name="Kuo A."/>
            <person name="Riley R."/>
            <person name="Clum A."/>
            <person name="Nolan M."/>
            <person name="Lipzen A."/>
            <person name="Salamov A."/>
            <person name="Henrissat B."/>
            <person name="Wiebenga A."/>
            <person name="De vries R.P."/>
            <person name="Grigoriev I.V."/>
            <person name="Mortensen U.H."/>
            <person name="Andersen M.R."/>
            <person name="Baker S.E."/>
        </authorList>
    </citation>
    <scope>NUCLEOTIDE SEQUENCE</scope>
    <source>
        <strain evidence="1">CBS 122712</strain>
    </source>
</reference>
<dbReference type="EMBL" id="MSFU01000015">
    <property type="protein sequence ID" value="PWY71264.1"/>
    <property type="molecule type" value="Genomic_DNA"/>
</dbReference>
<organism evidence="1 2">
    <name type="scientific">Aspergillus eucalypticola (strain CBS 122712 / IBT 29274)</name>
    <dbReference type="NCBI Taxonomy" id="1448314"/>
    <lineage>
        <taxon>Eukaryota</taxon>
        <taxon>Fungi</taxon>
        <taxon>Dikarya</taxon>
        <taxon>Ascomycota</taxon>
        <taxon>Pezizomycotina</taxon>
        <taxon>Eurotiomycetes</taxon>
        <taxon>Eurotiomycetidae</taxon>
        <taxon>Eurotiales</taxon>
        <taxon>Aspergillaceae</taxon>
        <taxon>Aspergillus</taxon>
        <taxon>Aspergillus subgen. Circumdati</taxon>
    </lineage>
</organism>
<evidence type="ECO:0000313" key="1">
    <source>
        <dbReference type="EMBL" id="PWY71264.1"/>
    </source>
</evidence>
<dbReference type="VEuPathDB" id="FungiDB:BO83DRAFT_50710"/>
<accession>A0A317VAA1</accession>
<evidence type="ECO:0000313" key="2">
    <source>
        <dbReference type="Proteomes" id="UP000246171"/>
    </source>
</evidence>
<name>A0A317VAA1_ASPEC</name>
<dbReference type="GeneID" id="37059365"/>
<dbReference type="Proteomes" id="UP000246171">
    <property type="component" value="Unassembled WGS sequence"/>
</dbReference>
<gene>
    <name evidence="1" type="ORF">BO83DRAFT_50710</name>
</gene>
<dbReference type="RefSeq" id="XP_025387255.1">
    <property type="nucleotide sequence ID" value="XM_025537403.1"/>
</dbReference>